<dbReference type="RefSeq" id="WP_209524473.1">
    <property type="nucleotide sequence ID" value="NZ_JAEEGA010000001.1"/>
</dbReference>
<feature type="chain" id="PRO_5039686895" evidence="4">
    <location>
        <begin position="22"/>
        <end position="418"/>
    </location>
</feature>
<proteinExistence type="inferred from homology"/>
<evidence type="ECO:0000256" key="1">
    <source>
        <dbReference type="ARBA" id="ARBA00008520"/>
    </source>
</evidence>
<dbReference type="AlphaFoldDB" id="A0A940P1Z5"/>
<accession>A0A940P1Z5</accession>
<keyword evidence="6" id="KW-1185">Reference proteome</keyword>
<sequence length="418" mass="46256">MKLRKGFGLVVAALALSVALAGCGSKEKEGAKTAEDEFTLTVWTHPFVGTELKEEQDQVFNKMADDFKKEYPKAKIAFEEIPWANREQKIMTALSSSDGPDVFYLIPDMMTQFADKGILEPLDDHLGGDFDAADFSETSLEAVTYEQKKYGLPILREVQTMFYNTDILKEIGGDPEKLPETWEDFDALAAKAKEKGYYGRTFEGGSTLNSTLYPFIWQAGGDVVKNNKAVIDSPEAIEAFTEIKKLYDDGIIPKDSINATEQTAFQEGKMLAAYGTGYLITSMAEQGKDNYVIGAPLKHKEQATFGTTGMFSVASTSKNKEAAAKFVEVMTNSENMQEFCKLTNYIPARTSAQVIFDDNERMKELAQYVEIANPGVIHPSARIFMPNVQAKLQAMLEGSLSPAEAAKEANELIQNEMK</sequence>
<evidence type="ECO:0000313" key="6">
    <source>
        <dbReference type="Proteomes" id="UP000674938"/>
    </source>
</evidence>
<gene>
    <name evidence="5" type="ORF">I6N95_01005</name>
</gene>
<dbReference type="PROSITE" id="PS51257">
    <property type="entry name" value="PROKAR_LIPOPROTEIN"/>
    <property type="match status" value="1"/>
</dbReference>
<organism evidence="5 6">
    <name type="scientific">Vagococcus allomyrinae</name>
    <dbReference type="NCBI Taxonomy" id="2794353"/>
    <lineage>
        <taxon>Bacteria</taxon>
        <taxon>Bacillati</taxon>
        <taxon>Bacillota</taxon>
        <taxon>Bacilli</taxon>
        <taxon>Lactobacillales</taxon>
        <taxon>Enterococcaceae</taxon>
        <taxon>Vagococcus</taxon>
    </lineage>
</organism>
<protein>
    <submittedName>
        <fullName evidence="5">Sugar ABC transporter substrate-binding protein</fullName>
    </submittedName>
</protein>
<keyword evidence="2" id="KW-0813">Transport</keyword>
<dbReference type="EMBL" id="JAEEGA010000001">
    <property type="protein sequence ID" value="MBP1039575.1"/>
    <property type="molecule type" value="Genomic_DNA"/>
</dbReference>
<dbReference type="GO" id="GO:0015768">
    <property type="term" value="P:maltose transport"/>
    <property type="evidence" value="ECO:0007669"/>
    <property type="project" value="TreeGrafter"/>
</dbReference>
<evidence type="ECO:0000256" key="3">
    <source>
        <dbReference type="ARBA" id="ARBA00022729"/>
    </source>
</evidence>
<dbReference type="SUPFAM" id="SSF53850">
    <property type="entry name" value="Periplasmic binding protein-like II"/>
    <property type="match status" value="1"/>
</dbReference>
<dbReference type="Pfam" id="PF13416">
    <property type="entry name" value="SBP_bac_8"/>
    <property type="match status" value="1"/>
</dbReference>
<dbReference type="CDD" id="cd13585">
    <property type="entry name" value="PBP2_TMBP_like"/>
    <property type="match status" value="1"/>
</dbReference>
<dbReference type="InterPro" id="IPR006059">
    <property type="entry name" value="SBP"/>
</dbReference>
<dbReference type="Proteomes" id="UP000674938">
    <property type="component" value="Unassembled WGS sequence"/>
</dbReference>
<comment type="caution">
    <text evidence="5">The sequence shown here is derived from an EMBL/GenBank/DDBJ whole genome shotgun (WGS) entry which is preliminary data.</text>
</comment>
<evidence type="ECO:0000256" key="4">
    <source>
        <dbReference type="SAM" id="SignalP"/>
    </source>
</evidence>
<evidence type="ECO:0000313" key="5">
    <source>
        <dbReference type="EMBL" id="MBP1039575.1"/>
    </source>
</evidence>
<dbReference type="GO" id="GO:0042956">
    <property type="term" value="P:maltodextrin transmembrane transport"/>
    <property type="evidence" value="ECO:0007669"/>
    <property type="project" value="TreeGrafter"/>
</dbReference>
<comment type="similarity">
    <text evidence="1">Belongs to the bacterial solute-binding protein 1 family.</text>
</comment>
<dbReference type="GO" id="GO:0055052">
    <property type="term" value="C:ATP-binding cassette (ABC) transporter complex, substrate-binding subunit-containing"/>
    <property type="evidence" value="ECO:0007669"/>
    <property type="project" value="TreeGrafter"/>
</dbReference>
<evidence type="ECO:0000256" key="2">
    <source>
        <dbReference type="ARBA" id="ARBA00022448"/>
    </source>
</evidence>
<dbReference type="GO" id="GO:1901982">
    <property type="term" value="F:maltose binding"/>
    <property type="evidence" value="ECO:0007669"/>
    <property type="project" value="TreeGrafter"/>
</dbReference>
<feature type="signal peptide" evidence="4">
    <location>
        <begin position="1"/>
        <end position="21"/>
    </location>
</feature>
<keyword evidence="3 4" id="KW-0732">Signal</keyword>
<name>A0A940P1Z5_9ENTE</name>
<dbReference type="PANTHER" id="PTHR30061:SF50">
    <property type="entry name" value="MALTOSE_MALTODEXTRIN-BINDING PERIPLASMIC PROTEIN"/>
    <property type="match status" value="1"/>
</dbReference>
<dbReference type="Gene3D" id="3.40.190.10">
    <property type="entry name" value="Periplasmic binding protein-like II"/>
    <property type="match status" value="1"/>
</dbReference>
<reference evidence="5" key="1">
    <citation type="submission" date="2020-12" db="EMBL/GenBank/DDBJ databases">
        <title>Vagococcus allomyrinae sp. nov. and Enterococcus lavae sp. nov., isolated from the larvae of Allomyrina dichotoma.</title>
        <authorList>
            <person name="Lee S.D."/>
        </authorList>
    </citation>
    <scope>NUCLEOTIDE SEQUENCE</scope>
    <source>
        <strain evidence="5">BWB3-3</strain>
    </source>
</reference>
<dbReference type="PANTHER" id="PTHR30061">
    <property type="entry name" value="MALTOSE-BINDING PERIPLASMIC PROTEIN"/>
    <property type="match status" value="1"/>
</dbReference>